<name>A0A8H6CT98_FUSCI</name>
<sequence length="808" mass="89059">METTASPLIHIVRHGQSLHNIDRGYPHRDPPLTDQGHETTKQIQIPVIPDLIVISPMTRTIQTAMNVFPSIAGSSASSGTEVQIWPDLREAHDAICNKGISRADISAKFPHLNFSECPQEWDHPPHSIEAATIRAEKVRRRLKELSKVYKNIVLITHRGFIAFLVEGDRYDVCETRSYRFGTDEETEQDALRFGVNVDTKAQQDFGPTLLERSDLAVGLCKERRMEDYAAAFEGFRTFDTAHGFPDDPVFIRLLAASAQYPKSEAIVHEKNGLEKTYPELLSDIVHTRDLLREQLSGFDQQGLLRDHRVYIAVVSCSVYEFIIAFFAVHAIGGISVILPSGIRPAEANLMLKVRPACILAGSGSLDTAAAICSIIKNENESHHIFPVLISSRAKPLGEAIQLKINYALRIDSKRPGAVLFTSGTSGPPKGVVLPRASFHFGRNLAEPDSATLGYKEVHWWTGCRKALEPVLSGKKLYHIGETASAREILEALGTYHITTVGFIPAVLHDMKEYILANPPVESWSSCFKGLSVMYCGGATLEQSKFQFWTELTGLPFYIVYGANELGGRAIGGMSDKELKAHASHHKGSIGRAVSDTVIKLSEGDHGEILAKSPRMLLGYFGDDELTEAAFDDEGYYKTGDLAELKDGQYWFRGRASSDYIRFRQLRISILAVESSLLKLPYISEACVLAIPHREARQLCGAAVRFQKGCFAEPGALTVLARIRADLAGSLAPFMLPTVLAVLGEGQQLPRTHSGKVVKRDVLRDCFGVAEWFSAETMASGVEFWGSDLPHVDEAGAKLWDRGGMQASS</sequence>
<dbReference type="AlphaFoldDB" id="A0A8H6CT98"/>
<dbReference type="PROSITE" id="PS00455">
    <property type="entry name" value="AMP_BINDING"/>
    <property type="match status" value="1"/>
</dbReference>
<dbReference type="CDD" id="cd07067">
    <property type="entry name" value="HP_PGM_like"/>
    <property type="match status" value="1"/>
</dbReference>
<dbReference type="PANTHER" id="PTHR43201">
    <property type="entry name" value="ACYL-COA SYNTHETASE"/>
    <property type="match status" value="1"/>
</dbReference>
<evidence type="ECO:0000259" key="2">
    <source>
        <dbReference type="Pfam" id="PF00501"/>
    </source>
</evidence>
<dbReference type="InterPro" id="IPR013078">
    <property type="entry name" value="His_Pase_superF_clade-1"/>
</dbReference>
<evidence type="ECO:0000256" key="1">
    <source>
        <dbReference type="ARBA" id="ARBA00006432"/>
    </source>
</evidence>
<dbReference type="InterPro" id="IPR042099">
    <property type="entry name" value="ANL_N_sf"/>
</dbReference>
<dbReference type="SMART" id="SM00855">
    <property type="entry name" value="PGAM"/>
    <property type="match status" value="1"/>
</dbReference>
<dbReference type="InterPro" id="IPR045851">
    <property type="entry name" value="AMP-bd_C_sf"/>
</dbReference>
<dbReference type="GO" id="GO:0006631">
    <property type="term" value="P:fatty acid metabolic process"/>
    <property type="evidence" value="ECO:0007669"/>
    <property type="project" value="TreeGrafter"/>
</dbReference>
<comment type="caution">
    <text evidence="4">The sequence shown here is derived from an EMBL/GenBank/DDBJ whole genome shotgun (WGS) entry which is preliminary data.</text>
</comment>
<keyword evidence="5" id="KW-1185">Reference proteome</keyword>
<dbReference type="Gene3D" id="3.30.300.30">
    <property type="match status" value="1"/>
</dbReference>
<dbReference type="PANTHER" id="PTHR43201:SF8">
    <property type="entry name" value="ACYL-COA SYNTHETASE FAMILY MEMBER 3"/>
    <property type="match status" value="1"/>
</dbReference>
<dbReference type="InterPro" id="IPR000873">
    <property type="entry name" value="AMP-dep_synth/lig_dom"/>
</dbReference>
<evidence type="ECO:0000313" key="5">
    <source>
        <dbReference type="Proteomes" id="UP000572754"/>
    </source>
</evidence>
<reference evidence="4 5" key="2">
    <citation type="submission" date="2020-05" db="EMBL/GenBank/DDBJ databases">
        <title>Identification and distribution of gene clusters putatively required for synthesis of sphingolipid metabolism inhibitors in phylogenetically diverse species of the filamentous fungus Fusarium.</title>
        <authorList>
            <person name="Kim H.-S."/>
            <person name="Busman M."/>
            <person name="Brown D.W."/>
            <person name="Divon H."/>
            <person name="Uhlig S."/>
            <person name="Proctor R.H."/>
        </authorList>
    </citation>
    <scope>NUCLEOTIDE SEQUENCE [LARGE SCALE GENOMIC DNA]</scope>
    <source>
        <strain evidence="4 5">NRRL 25331</strain>
    </source>
</reference>
<evidence type="ECO:0000259" key="3">
    <source>
        <dbReference type="Pfam" id="PF13193"/>
    </source>
</evidence>
<dbReference type="Pfam" id="PF13193">
    <property type="entry name" value="AMP-binding_C"/>
    <property type="match status" value="1"/>
</dbReference>
<dbReference type="Pfam" id="PF00501">
    <property type="entry name" value="AMP-binding"/>
    <property type="match status" value="1"/>
</dbReference>
<dbReference type="Proteomes" id="UP000572754">
    <property type="component" value="Unassembled WGS sequence"/>
</dbReference>
<dbReference type="InterPro" id="IPR001345">
    <property type="entry name" value="PG/BPGM_mutase_AS"/>
</dbReference>
<accession>A0A8H6CT98</accession>
<feature type="domain" description="AMP-binding enzyme C-terminal" evidence="3">
    <location>
        <begin position="672"/>
        <end position="755"/>
    </location>
</feature>
<dbReference type="InterPro" id="IPR025110">
    <property type="entry name" value="AMP-bd_C"/>
</dbReference>
<proteinExistence type="inferred from homology"/>
<protein>
    <submittedName>
        <fullName evidence="4">Acetyl synthetase</fullName>
    </submittedName>
</protein>
<dbReference type="SUPFAM" id="SSF53254">
    <property type="entry name" value="Phosphoglycerate mutase-like"/>
    <property type="match status" value="1"/>
</dbReference>
<dbReference type="Gene3D" id="3.40.50.1240">
    <property type="entry name" value="Phosphoglycerate mutase-like"/>
    <property type="match status" value="1"/>
</dbReference>
<gene>
    <name evidence="4" type="ORF">FCIRC_405</name>
</gene>
<dbReference type="Gene3D" id="3.40.50.12780">
    <property type="entry name" value="N-terminal domain of ligase-like"/>
    <property type="match status" value="1"/>
</dbReference>
<dbReference type="InterPro" id="IPR020845">
    <property type="entry name" value="AMP-binding_CS"/>
</dbReference>
<dbReference type="CDD" id="cd04433">
    <property type="entry name" value="AFD_class_I"/>
    <property type="match status" value="1"/>
</dbReference>
<evidence type="ECO:0000313" key="4">
    <source>
        <dbReference type="EMBL" id="KAF5691453.1"/>
    </source>
</evidence>
<dbReference type="EMBL" id="JAAQPE010000018">
    <property type="protein sequence ID" value="KAF5691453.1"/>
    <property type="molecule type" value="Genomic_DNA"/>
</dbReference>
<organism evidence="4 5">
    <name type="scientific">Fusarium circinatum</name>
    <name type="common">Pitch canker fungus</name>
    <name type="synonym">Gibberella circinata</name>
    <dbReference type="NCBI Taxonomy" id="48490"/>
    <lineage>
        <taxon>Eukaryota</taxon>
        <taxon>Fungi</taxon>
        <taxon>Dikarya</taxon>
        <taxon>Ascomycota</taxon>
        <taxon>Pezizomycotina</taxon>
        <taxon>Sordariomycetes</taxon>
        <taxon>Hypocreomycetidae</taxon>
        <taxon>Hypocreales</taxon>
        <taxon>Nectriaceae</taxon>
        <taxon>Fusarium</taxon>
        <taxon>Fusarium fujikuroi species complex</taxon>
    </lineage>
</organism>
<feature type="domain" description="AMP-dependent synthetase/ligase" evidence="2">
    <location>
        <begin position="258"/>
        <end position="620"/>
    </location>
</feature>
<dbReference type="InterPro" id="IPR029033">
    <property type="entry name" value="His_PPase_superfam"/>
</dbReference>
<dbReference type="PROSITE" id="PS00175">
    <property type="entry name" value="PG_MUTASE"/>
    <property type="match status" value="1"/>
</dbReference>
<comment type="similarity">
    <text evidence="1">Belongs to the ATP-dependent AMP-binding enzyme family.</text>
</comment>
<dbReference type="Pfam" id="PF00300">
    <property type="entry name" value="His_Phos_1"/>
    <property type="match status" value="1"/>
</dbReference>
<dbReference type="GO" id="GO:0031956">
    <property type="term" value="F:medium-chain fatty acid-CoA ligase activity"/>
    <property type="evidence" value="ECO:0007669"/>
    <property type="project" value="TreeGrafter"/>
</dbReference>
<dbReference type="SUPFAM" id="SSF56801">
    <property type="entry name" value="Acetyl-CoA synthetase-like"/>
    <property type="match status" value="1"/>
</dbReference>
<reference evidence="5" key="1">
    <citation type="journal article" date="2020" name="BMC Genomics">
        <title>Correction to: Identification and distribution of gene clusters required for synthesis of sphingolipid metabolism inhibitors in diverse species of the filamentous fungus Fusarium.</title>
        <authorList>
            <person name="Kim H.S."/>
            <person name="Lohmar J.M."/>
            <person name="Busman M."/>
            <person name="Brown D.W."/>
            <person name="Naumann T.A."/>
            <person name="Divon H.H."/>
            <person name="Lysoe E."/>
            <person name="Uhlig S."/>
            <person name="Proctor R.H."/>
        </authorList>
    </citation>
    <scope>NUCLEOTIDE SEQUENCE [LARGE SCALE GENOMIC DNA]</scope>
    <source>
        <strain evidence="5">NRRL 25331</strain>
    </source>
</reference>